<dbReference type="PATRIC" id="fig|66969.6.peg.2329"/>
<dbReference type="SUPFAM" id="SSF52540">
    <property type="entry name" value="P-loop containing nucleoside triphosphate hydrolases"/>
    <property type="match status" value="1"/>
</dbReference>
<proteinExistence type="inferred from homology"/>
<keyword evidence="1" id="KW-0813">Transport</keyword>
<evidence type="ECO:0000313" key="7">
    <source>
        <dbReference type="Proteomes" id="UP000054729"/>
    </source>
</evidence>
<evidence type="ECO:0000313" key="6">
    <source>
        <dbReference type="EMBL" id="KTD76418.1"/>
    </source>
</evidence>
<evidence type="ECO:0000259" key="5">
    <source>
        <dbReference type="PROSITE" id="PS50893"/>
    </source>
</evidence>
<dbReference type="Proteomes" id="UP000054729">
    <property type="component" value="Unassembled WGS sequence"/>
</dbReference>
<dbReference type="GO" id="GO:0005524">
    <property type="term" value="F:ATP binding"/>
    <property type="evidence" value="ECO:0007669"/>
    <property type="project" value="UniProtKB-KW"/>
</dbReference>
<dbReference type="InterPro" id="IPR003593">
    <property type="entry name" value="AAA+_ATPase"/>
</dbReference>
<dbReference type="FunFam" id="3.40.50.300:FF:000032">
    <property type="entry name" value="Export ABC transporter ATP-binding protein"/>
    <property type="match status" value="1"/>
</dbReference>
<organism evidence="6 7">
    <name type="scientific">Legionella waltersii</name>
    <dbReference type="NCBI Taxonomy" id="66969"/>
    <lineage>
        <taxon>Bacteria</taxon>
        <taxon>Pseudomonadati</taxon>
        <taxon>Pseudomonadota</taxon>
        <taxon>Gammaproteobacteria</taxon>
        <taxon>Legionellales</taxon>
        <taxon>Legionellaceae</taxon>
        <taxon>Legionella</taxon>
    </lineage>
</organism>
<dbReference type="InterPro" id="IPR003439">
    <property type="entry name" value="ABC_transporter-like_ATP-bd"/>
</dbReference>
<reference evidence="6 7" key="1">
    <citation type="submission" date="2015-11" db="EMBL/GenBank/DDBJ databases">
        <title>Genomic analysis of 38 Legionella species identifies large and diverse effector repertoires.</title>
        <authorList>
            <person name="Burstein D."/>
            <person name="Amaro F."/>
            <person name="Zusman T."/>
            <person name="Lifshitz Z."/>
            <person name="Cohen O."/>
            <person name="Gilbert J.A."/>
            <person name="Pupko T."/>
            <person name="Shuman H.A."/>
            <person name="Segal G."/>
        </authorList>
    </citation>
    <scope>NUCLEOTIDE SEQUENCE [LARGE SCALE GENOMIC DNA]</scope>
    <source>
        <strain evidence="6 7">ATCC 51914</strain>
    </source>
</reference>
<dbReference type="PROSITE" id="PS00211">
    <property type="entry name" value="ABC_TRANSPORTER_1"/>
    <property type="match status" value="1"/>
</dbReference>
<dbReference type="PANTHER" id="PTHR24220:SF86">
    <property type="entry name" value="ABC TRANSPORTER ABCH.1"/>
    <property type="match status" value="1"/>
</dbReference>
<evidence type="ECO:0000256" key="1">
    <source>
        <dbReference type="ARBA" id="ARBA00022448"/>
    </source>
</evidence>
<evidence type="ECO:0000256" key="2">
    <source>
        <dbReference type="ARBA" id="ARBA00022741"/>
    </source>
</evidence>
<gene>
    <name evidence="6" type="ORF">Lwal_2140</name>
</gene>
<dbReference type="CDD" id="cd03255">
    <property type="entry name" value="ABC_MJ0796_LolCDE_FtsE"/>
    <property type="match status" value="1"/>
</dbReference>
<dbReference type="PROSITE" id="PS50893">
    <property type="entry name" value="ABC_TRANSPORTER_2"/>
    <property type="match status" value="1"/>
</dbReference>
<comment type="similarity">
    <text evidence="4">Belongs to the ABC transporter superfamily. Macrolide exporter (TC 3.A.1.122) family.</text>
</comment>
<dbReference type="Pfam" id="PF00005">
    <property type="entry name" value="ABC_tran"/>
    <property type="match status" value="1"/>
</dbReference>
<dbReference type="Gene3D" id="3.40.50.300">
    <property type="entry name" value="P-loop containing nucleotide triphosphate hydrolases"/>
    <property type="match status" value="1"/>
</dbReference>
<keyword evidence="3 6" id="KW-0067">ATP-binding</keyword>
<evidence type="ECO:0000256" key="4">
    <source>
        <dbReference type="ARBA" id="ARBA00038388"/>
    </source>
</evidence>
<dbReference type="GO" id="GO:1902495">
    <property type="term" value="C:transmembrane transporter complex"/>
    <property type="evidence" value="ECO:0007669"/>
    <property type="project" value="UniProtKB-ARBA"/>
</dbReference>
<dbReference type="InterPro" id="IPR027417">
    <property type="entry name" value="P-loop_NTPase"/>
</dbReference>
<evidence type="ECO:0000256" key="3">
    <source>
        <dbReference type="ARBA" id="ARBA00022840"/>
    </source>
</evidence>
<name>A0A0W1A4Y1_9GAMM</name>
<keyword evidence="2" id="KW-0547">Nucleotide-binding</keyword>
<dbReference type="STRING" id="66969.Lwal_2140"/>
<dbReference type="InterPro" id="IPR017871">
    <property type="entry name" value="ABC_transporter-like_CS"/>
</dbReference>
<feature type="domain" description="ABC transporter" evidence="5">
    <location>
        <begin position="14"/>
        <end position="236"/>
    </location>
</feature>
<dbReference type="GO" id="GO:0005886">
    <property type="term" value="C:plasma membrane"/>
    <property type="evidence" value="ECO:0007669"/>
    <property type="project" value="TreeGrafter"/>
</dbReference>
<dbReference type="InterPro" id="IPR017911">
    <property type="entry name" value="MacB-like_ATP-bd"/>
</dbReference>
<comment type="caution">
    <text evidence="6">The sequence shown here is derived from an EMBL/GenBank/DDBJ whole genome shotgun (WGS) entry which is preliminary data.</text>
</comment>
<dbReference type="EMBL" id="LNZB01000051">
    <property type="protein sequence ID" value="KTD76418.1"/>
    <property type="molecule type" value="Genomic_DNA"/>
</dbReference>
<dbReference type="GO" id="GO:0022857">
    <property type="term" value="F:transmembrane transporter activity"/>
    <property type="evidence" value="ECO:0007669"/>
    <property type="project" value="TreeGrafter"/>
</dbReference>
<dbReference type="PANTHER" id="PTHR24220">
    <property type="entry name" value="IMPORT ATP-BINDING PROTEIN"/>
    <property type="match status" value="1"/>
</dbReference>
<dbReference type="GO" id="GO:0016887">
    <property type="term" value="F:ATP hydrolysis activity"/>
    <property type="evidence" value="ECO:0007669"/>
    <property type="project" value="InterPro"/>
</dbReference>
<keyword evidence="7" id="KW-1185">Reference proteome</keyword>
<dbReference type="InterPro" id="IPR015854">
    <property type="entry name" value="ABC_transpr_LolD-like"/>
</dbReference>
<dbReference type="AlphaFoldDB" id="A0A0W1A4Y1"/>
<sequence length="236" mass="25771">MQVMWWCMTDAPLIQLKELVKTYHLEGISTTVLKQVSLDVYEGDLLAIVGASGSGKSTLMNIIGLLDKPDQGHYILKSKPVAGLSSDEAAELRNKHIGFVFQQFNLLPRLTAMQNVALPLTYRGVSQTEIKEKVSSALDKVGMSKFLQHRPTQLSGGQQQRVAIARALVTDPQVILADEPTGALDSKTGTEVMNLFLGLNAEGRTIIMVTHDEQVAAQCKRRITLADGAVVSESRQ</sequence>
<dbReference type="SMART" id="SM00382">
    <property type="entry name" value="AAA"/>
    <property type="match status" value="1"/>
</dbReference>
<accession>A0A0W1A4Y1</accession>
<protein>
    <submittedName>
        <fullName evidence="6">ABC transporter ATP-binding protein</fullName>
    </submittedName>
</protein>